<dbReference type="EMBL" id="REGW02000090">
    <property type="protein sequence ID" value="KAE8277930.1"/>
    <property type="molecule type" value="Genomic_DNA"/>
</dbReference>
<organism evidence="2 3">
    <name type="scientific">Larimichthys crocea</name>
    <name type="common">Large yellow croaker</name>
    <name type="synonym">Pseudosciaena crocea</name>
    <dbReference type="NCBI Taxonomy" id="215358"/>
    <lineage>
        <taxon>Eukaryota</taxon>
        <taxon>Metazoa</taxon>
        <taxon>Chordata</taxon>
        <taxon>Craniata</taxon>
        <taxon>Vertebrata</taxon>
        <taxon>Euteleostomi</taxon>
        <taxon>Actinopterygii</taxon>
        <taxon>Neopterygii</taxon>
        <taxon>Teleostei</taxon>
        <taxon>Neoteleostei</taxon>
        <taxon>Acanthomorphata</taxon>
        <taxon>Eupercaria</taxon>
        <taxon>Sciaenidae</taxon>
        <taxon>Larimichthys</taxon>
    </lineage>
</organism>
<evidence type="ECO:0000313" key="2">
    <source>
        <dbReference type="EMBL" id="KAE8277930.1"/>
    </source>
</evidence>
<sequence>MEIMKTWLKQITGLSVQPVKCNEFHKCNPCEAAFYRYPLDLQAVNGCIRAMFGGSLMCEIESSESSDADVVCDSDEDRDGDRENARPTSSERVLIAHKADSTLVNSSGKLVAHCIIDYCLPRYMYSSALGTRSSLDDCKTHLFAYVTSIRERLARASATFKALMNNCPEHMMPACDARELERIRKNRETLTRLPGEKLEACLKVIVEDMSLQPHDVYRNLSMLLGKKLTEAISKGVVSLENAGVASSTGKLSVARSEPCERDLVDLAGLLYQTALLLQIHAPEVFSSAAATYPDSVLCIMPYSCAEVNLLRTWIETFKEKKWLKKATRVELGKRSRSAADRKEVTYHCTGCKNFYGVLFANKVPGHRLIQYVYGPDKKRKIGQCVSERLWLSRPKACPPQSLDAGTENHGIYNSTEAPLE</sequence>
<feature type="compositionally biased region" description="Polar residues" evidence="1">
    <location>
        <begin position="411"/>
        <end position="420"/>
    </location>
</feature>
<reference evidence="2 3" key="1">
    <citation type="submission" date="2019-07" db="EMBL/GenBank/DDBJ databases">
        <title>Chromosome genome assembly for large yellow croaker.</title>
        <authorList>
            <person name="Xiao S."/>
        </authorList>
    </citation>
    <scope>NUCLEOTIDE SEQUENCE [LARGE SCALE GENOMIC DNA]</scope>
    <source>
        <strain evidence="2">JMULYC20181020</strain>
        <tissue evidence="2">Muscle</tissue>
    </source>
</reference>
<feature type="compositionally biased region" description="Acidic residues" evidence="1">
    <location>
        <begin position="68"/>
        <end position="78"/>
    </location>
</feature>
<proteinExistence type="predicted"/>
<accession>A0A6G0HFX7</accession>
<dbReference type="Proteomes" id="UP000424527">
    <property type="component" value="Unassembled WGS sequence"/>
</dbReference>
<protein>
    <submittedName>
        <fullName evidence="2">Uncharacterized protein</fullName>
    </submittedName>
</protein>
<gene>
    <name evidence="2" type="ORF">D5F01_LYC24049</name>
</gene>
<evidence type="ECO:0000313" key="3">
    <source>
        <dbReference type="Proteomes" id="UP000424527"/>
    </source>
</evidence>
<evidence type="ECO:0000256" key="1">
    <source>
        <dbReference type="SAM" id="MobiDB-lite"/>
    </source>
</evidence>
<dbReference type="AlphaFoldDB" id="A0A6G0HFX7"/>
<comment type="caution">
    <text evidence="2">The sequence shown here is derived from an EMBL/GenBank/DDBJ whole genome shotgun (WGS) entry which is preliminary data.</text>
</comment>
<keyword evidence="3" id="KW-1185">Reference proteome</keyword>
<feature type="region of interest" description="Disordered" evidence="1">
    <location>
        <begin position="68"/>
        <end position="90"/>
    </location>
</feature>
<feature type="region of interest" description="Disordered" evidence="1">
    <location>
        <begin position="401"/>
        <end position="420"/>
    </location>
</feature>
<name>A0A6G0HFX7_LARCR</name>